<keyword evidence="7 10" id="KW-0653">Protein transport</keyword>
<reference evidence="12 13" key="1">
    <citation type="submission" date="2024-03" db="EMBL/GenBank/DDBJ databases">
        <title>Complete genome sequence of the green alga Chloropicon roscoffensis RCC1871.</title>
        <authorList>
            <person name="Lemieux C."/>
            <person name="Pombert J.-F."/>
            <person name="Otis C."/>
            <person name="Turmel M."/>
        </authorList>
    </citation>
    <scope>NUCLEOTIDE SEQUENCE [LARGE SCALE GENOMIC DNA]</scope>
    <source>
        <strain evidence="12 13">RCC1871</strain>
    </source>
</reference>
<keyword evidence="6" id="KW-0254">Endocytosis</keyword>
<evidence type="ECO:0000256" key="8">
    <source>
        <dbReference type="ARBA" id="ARBA00023136"/>
    </source>
</evidence>
<dbReference type="Proteomes" id="UP001472866">
    <property type="component" value="Chromosome 04"/>
</dbReference>
<dbReference type="GO" id="GO:0072583">
    <property type="term" value="P:clathrin-dependent endocytosis"/>
    <property type="evidence" value="ECO:0007669"/>
    <property type="project" value="InterPro"/>
</dbReference>
<keyword evidence="4 10" id="KW-0813">Transport</keyword>
<keyword evidence="9" id="KW-0168">Coated pit</keyword>
<dbReference type="InterPro" id="IPR022775">
    <property type="entry name" value="AP_mu_sigma_su"/>
</dbReference>
<dbReference type="AlphaFoldDB" id="A0AAX4P6C4"/>
<dbReference type="CDD" id="cd14833">
    <property type="entry name" value="AP2_sigma"/>
    <property type="match status" value="1"/>
</dbReference>
<dbReference type="SUPFAM" id="SSF64356">
    <property type="entry name" value="SNARE-like"/>
    <property type="match status" value="1"/>
</dbReference>
<comment type="subcellular location">
    <subcellularLocation>
        <location evidence="1">Cell membrane</location>
    </subcellularLocation>
    <subcellularLocation>
        <location evidence="2">Membrane</location>
        <location evidence="2">Coated pit</location>
        <topology evidence="2">Peripheral membrane protein</topology>
        <orientation evidence="2">Cytoplasmic side</orientation>
    </subcellularLocation>
</comment>
<dbReference type="GO" id="GO:0006886">
    <property type="term" value="P:intracellular protein transport"/>
    <property type="evidence" value="ECO:0007669"/>
    <property type="project" value="UniProtKB-UniRule"/>
</dbReference>
<evidence type="ECO:0000256" key="2">
    <source>
        <dbReference type="ARBA" id="ARBA00004277"/>
    </source>
</evidence>
<keyword evidence="8 10" id="KW-0472">Membrane</keyword>
<protein>
    <recommendedName>
        <fullName evidence="10">AP complex subunit sigma</fullName>
    </recommendedName>
</protein>
<keyword evidence="5" id="KW-1003">Cell membrane</keyword>
<keyword evidence="13" id="KW-1185">Reference proteome</keyword>
<evidence type="ECO:0000256" key="10">
    <source>
        <dbReference type="PIRNR" id="PIRNR015588"/>
    </source>
</evidence>
<dbReference type="PANTHER" id="PTHR11753">
    <property type="entry name" value="ADAPTOR COMPLEXES SMALL SUBUNIT FAMILY"/>
    <property type="match status" value="1"/>
</dbReference>
<dbReference type="InterPro" id="IPR027156">
    <property type="entry name" value="APS2"/>
</dbReference>
<evidence type="ECO:0000256" key="9">
    <source>
        <dbReference type="ARBA" id="ARBA00023176"/>
    </source>
</evidence>
<organism evidence="12 13">
    <name type="scientific">Chloropicon roscoffensis</name>
    <dbReference type="NCBI Taxonomy" id="1461544"/>
    <lineage>
        <taxon>Eukaryota</taxon>
        <taxon>Viridiplantae</taxon>
        <taxon>Chlorophyta</taxon>
        <taxon>Chloropicophyceae</taxon>
        <taxon>Chloropicales</taxon>
        <taxon>Chloropicaceae</taxon>
        <taxon>Chloropicon</taxon>
    </lineage>
</organism>
<evidence type="ECO:0000256" key="5">
    <source>
        <dbReference type="ARBA" id="ARBA00022475"/>
    </source>
</evidence>
<gene>
    <name evidence="12" type="ORF">HKI87_04g30370</name>
</gene>
<dbReference type="Pfam" id="PF01217">
    <property type="entry name" value="Clat_adaptor_s"/>
    <property type="match status" value="1"/>
</dbReference>
<dbReference type="PROSITE" id="PS00989">
    <property type="entry name" value="CLAT_ADAPTOR_S"/>
    <property type="match status" value="1"/>
</dbReference>
<evidence type="ECO:0000256" key="3">
    <source>
        <dbReference type="ARBA" id="ARBA00006972"/>
    </source>
</evidence>
<evidence type="ECO:0000313" key="13">
    <source>
        <dbReference type="Proteomes" id="UP001472866"/>
    </source>
</evidence>
<accession>A0AAX4P6C4</accession>
<dbReference type="InterPro" id="IPR016635">
    <property type="entry name" value="AP_complex_ssu"/>
</dbReference>
<dbReference type="GO" id="GO:0035615">
    <property type="term" value="F:clathrin adaptor activity"/>
    <property type="evidence" value="ECO:0007669"/>
    <property type="project" value="InterPro"/>
</dbReference>
<dbReference type="EMBL" id="CP151504">
    <property type="protein sequence ID" value="WZN61502.1"/>
    <property type="molecule type" value="Genomic_DNA"/>
</dbReference>
<comment type="similarity">
    <text evidence="3 10">Belongs to the adaptor complexes small subunit family.</text>
</comment>
<dbReference type="InterPro" id="IPR011012">
    <property type="entry name" value="Longin-like_dom_sf"/>
</dbReference>
<evidence type="ECO:0000256" key="1">
    <source>
        <dbReference type="ARBA" id="ARBA00004236"/>
    </source>
</evidence>
<proteinExistence type="inferred from homology"/>
<feature type="domain" description="AP complex mu/sigma subunit" evidence="11">
    <location>
        <begin position="1"/>
        <end position="141"/>
    </location>
</feature>
<evidence type="ECO:0000256" key="6">
    <source>
        <dbReference type="ARBA" id="ARBA00022583"/>
    </source>
</evidence>
<name>A0AAX4P6C4_9CHLO</name>
<dbReference type="PIRSF" id="PIRSF015588">
    <property type="entry name" value="AP_complex_sigma"/>
    <property type="match status" value="1"/>
</dbReference>
<evidence type="ECO:0000256" key="7">
    <source>
        <dbReference type="ARBA" id="ARBA00022927"/>
    </source>
</evidence>
<evidence type="ECO:0000256" key="4">
    <source>
        <dbReference type="ARBA" id="ARBA00022448"/>
    </source>
</evidence>
<evidence type="ECO:0000259" key="11">
    <source>
        <dbReference type="Pfam" id="PF01217"/>
    </source>
</evidence>
<dbReference type="FunFam" id="3.30.450.60:FF:000010">
    <property type="entry name" value="AP complex subunit sigma"/>
    <property type="match status" value="1"/>
</dbReference>
<dbReference type="Gene3D" id="3.30.450.60">
    <property type="match status" value="1"/>
</dbReference>
<dbReference type="InterPro" id="IPR000804">
    <property type="entry name" value="Clathrin_sm-chain_CS"/>
</dbReference>
<dbReference type="GO" id="GO:0030122">
    <property type="term" value="C:AP-2 adaptor complex"/>
    <property type="evidence" value="ECO:0007669"/>
    <property type="project" value="InterPro"/>
</dbReference>
<evidence type="ECO:0000313" key="12">
    <source>
        <dbReference type="EMBL" id="WZN61502.1"/>
    </source>
</evidence>
<sequence length="142" mass="17086">MIRFIFIQNVLGKTRMAKYYVPYEDAEKHKIEYEVHRLVSSRNSKFANTVEYRTHKLVYRKYAGLYFTLCVDVDDNELACLELIHLFVEVLDHYFNYVKEIHLVYNFHKVFVILDELVLSGEPQETSKKVILERLRSFEKLE</sequence>